<sequence>MLFVQQGVPEKKRARGEAWSDAAIRPQIVGKWVGGGRCRGSRQQIQDLREFKKQWTEWYRAIQPDWHAGGRVYGADWSKWTSPGQNGILSIVACLSWWREKAGSDMDELAEWRKNTEDVQWMLTGLYSSIQP</sequence>
<proteinExistence type="predicted"/>
<evidence type="ECO:0000313" key="1">
    <source>
        <dbReference type="EMBL" id="KIY60573.1"/>
    </source>
</evidence>
<protein>
    <submittedName>
        <fullName evidence="1">Uncharacterized protein</fullName>
    </submittedName>
</protein>
<dbReference type="OrthoDB" id="3250313at2759"/>
<evidence type="ECO:0000313" key="2">
    <source>
        <dbReference type="Proteomes" id="UP000054007"/>
    </source>
</evidence>
<dbReference type="EMBL" id="KN881507">
    <property type="protein sequence ID" value="KIY60573.1"/>
    <property type="molecule type" value="Genomic_DNA"/>
</dbReference>
<reference evidence="1 2" key="1">
    <citation type="journal article" date="2015" name="Fungal Genet. Biol.">
        <title>Evolution of novel wood decay mechanisms in Agaricales revealed by the genome sequences of Fistulina hepatica and Cylindrobasidium torrendii.</title>
        <authorList>
            <person name="Floudas D."/>
            <person name="Held B.W."/>
            <person name="Riley R."/>
            <person name="Nagy L.G."/>
            <person name="Koehler G."/>
            <person name="Ransdell A.S."/>
            <person name="Younus H."/>
            <person name="Chow J."/>
            <person name="Chiniquy J."/>
            <person name="Lipzen A."/>
            <person name="Tritt A."/>
            <person name="Sun H."/>
            <person name="Haridas S."/>
            <person name="LaButti K."/>
            <person name="Ohm R.A."/>
            <person name="Kues U."/>
            <person name="Blanchette R.A."/>
            <person name="Grigoriev I.V."/>
            <person name="Minto R.E."/>
            <person name="Hibbett D.S."/>
        </authorList>
    </citation>
    <scope>NUCLEOTIDE SEQUENCE [LARGE SCALE GENOMIC DNA]</scope>
    <source>
        <strain evidence="1 2">FP15055 ss-10</strain>
    </source>
</reference>
<accession>A0A0D7AQD3</accession>
<keyword evidence="2" id="KW-1185">Reference proteome</keyword>
<gene>
    <name evidence="1" type="ORF">CYLTODRAFT_363869</name>
</gene>
<dbReference type="AlphaFoldDB" id="A0A0D7AQD3"/>
<dbReference type="Proteomes" id="UP000054007">
    <property type="component" value="Unassembled WGS sequence"/>
</dbReference>
<organism evidence="1 2">
    <name type="scientific">Cylindrobasidium torrendii FP15055 ss-10</name>
    <dbReference type="NCBI Taxonomy" id="1314674"/>
    <lineage>
        <taxon>Eukaryota</taxon>
        <taxon>Fungi</taxon>
        <taxon>Dikarya</taxon>
        <taxon>Basidiomycota</taxon>
        <taxon>Agaricomycotina</taxon>
        <taxon>Agaricomycetes</taxon>
        <taxon>Agaricomycetidae</taxon>
        <taxon>Agaricales</taxon>
        <taxon>Marasmiineae</taxon>
        <taxon>Physalacriaceae</taxon>
        <taxon>Cylindrobasidium</taxon>
    </lineage>
</organism>
<name>A0A0D7AQD3_9AGAR</name>